<evidence type="ECO:0000256" key="6">
    <source>
        <dbReference type="ARBA" id="ARBA00022759"/>
    </source>
</evidence>
<dbReference type="Gene3D" id="3.10.10.10">
    <property type="entry name" value="HIV Type 1 Reverse Transcriptase, subunit A, domain 1"/>
    <property type="match status" value="1"/>
</dbReference>
<protein>
    <submittedName>
        <fullName evidence="13">Gag polymerase env poly</fullName>
    </submittedName>
</protein>
<dbReference type="Proteomes" id="UP000730481">
    <property type="component" value="Unassembled WGS sequence"/>
</dbReference>
<keyword evidence="8" id="KW-0695">RNA-directed DNA polymerase</keyword>
<dbReference type="Pfam" id="PF00078">
    <property type="entry name" value="RVT_1"/>
    <property type="match status" value="1"/>
</dbReference>
<keyword evidence="3" id="KW-0808">Transferase</keyword>
<dbReference type="GO" id="GO:0008233">
    <property type="term" value="F:peptidase activity"/>
    <property type="evidence" value="ECO:0007669"/>
    <property type="project" value="UniProtKB-KW"/>
</dbReference>
<evidence type="ECO:0000256" key="4">
    <source>
        <dbReference type="ARBA" id="ARBA00022695"/>
    </source>
</evidence>
<dbReference type="GO" id="GO:0003964">
    <property type="term" value="F:RNA-directed DNA polymerase activity"/>
    <property type="evidence" value="ECO:0007669"/>
    <property type="project" value="UniProtKB-KW"/>
</dbReference>
<evidence type="ECO:0000259" key="12">
    <source>
        <dbReference type="Pfam" id="PF17919"/>
    </source>
</evidence>
<feature type="domain" description="Reverse transcriptase" evidence="11">
    <location>
        <begin position="96"/>
        <end position="187"/>
    </location>
</feature>
<dbReference type="EMBL" id="PVQB02000679">
    <property type="protein sequence ID" value="KAF4334483.1"/>
    <property type="molecule type" value="Genomic_DNA"/>
</dbReference>
<dbReference type="PANTHER" id="PTHR37984">
    <property type="entry name" value="PROTEIN CBG26694"/>
    <property type="match status" value="1"/>
</dbReference>
<evidence type="ECO:0000256" key="3">
    <source>
        <dbReference type="ARBA" id="ARBA00022679"/>
    </source>
</evidence>
<evidence type="ECO:0000256" key="10">
    <source>
        <dbReference type="ARBA" id="ARBA00023268"/>
    </source>
</evidence>
<evidence type="ECO:0000313" key="14">
    <source>
        <dbReference type="Proteomes" id="UP000730481"/>
    </source>
</evidence>
<dbReference type="FunFam" id="3.10.10.10:FF:000007">
    <property type="entry name" value="Retrovirus-related Pol polyprotein from transposon 17.6-like Protein"/>
    <property type="match status" value="1"/>
</dbReference>
<dbReference type="Pfam" id="PF17919">
    <property type="entry name" value="RT_RNaseH_2"/>
    <property type="match status" value="1"/>
</dbReference>
<dbReference type="InterPro" id="IPR043502">
    <property type="entry name" value="DNA/RNA_pol_sf"/>
</dbReference>
<keyword evidence="9" id="KW-0496">Mitochondrion</keyword>
<dbReference type="OrthoDB" id="5100833at2759"/>
<evidence type="ECO:0000256" key="8">
    <source>
        <dbReference type="ARBA" id="ARBA00022918"/>
    </source>
</evidence>
<dbReference type="PANTHER" id="PTHR37984:SF5">
    <property type="entry name" value="PROTEIN NYNRIN-LIKE"/>
    <property type="match status" value="1"/>
</dbReference>
<keyword evidence="5" id="KW-0540">Nuclease</keyword>
<dbReference type="InterPro" id="IPR041577">
    <property type="entry name" value="RT_RNaseH_2"/>
</dbReference>
<reference evidence="13" key="2">
    <citation type="submission" date="2020-02" db="EMBL/GenBank/DDBJ databases">
        <title>Identification and distribution of gene clusters putatively required for synthesis of sphingolipid metabolism inhibitors in phylogenetically diverse species of the filamentous fungus Fusarium.</title>
        <authorList>
            <person name="Kim H.-S."/>
            <person name="Busman M."/>
            <person name="Brown D.W."/>
            <person name="Divon H."/>
            <person name="Uhlig S."/>
            <person name="Proctor R.H."/>
        </authorList>
    </citation>
    <scope>NUCLEOTIDE SEQUENCE</scope>
    <source>
        <strain evidence="13">NRRL 25174</strain>
    </source>
</reference>
<keyword evidence="7" id="KW-0378">Hydrolase</keyword>
<keyword evidence="6" id="KW-0255">Endonuclease</keyword>
<sequence>MLIFGEGTEMELDYELPRELRGCEAVFDEEAAKAPPVLKEAEHTIELEEGKKPPWGPLYPLNQMQYEALREYVAENLANGQIRHLKSEAGAPVLFVPKKDGGLRLCVDYRGLNKITIKNRYPLPLIGDLLDRLAGAKWISKIDIRDAYHRINIKESDRWKTAFRTRYGHFEYTVMPFGLTNAPAIFQAKFIAKYSAIVEPLTVMLKGSQNGKKMTEFEWSEKAKVAFQSLKEAFCSTTVLRHWDPSLPTRVETDASAKAISGILTQLVETQWRPVAYWSRKLTDTEQRWGTGQQELLAIVESLEHWGHYLMGLTEKFLVLTDHLALKGVVEASARDLRGRLARWVYRLSAFDFNIEHRPGTKNPADGLSRRPDYMTGEISYEDVIPTLEKKLALQAQLPETLRGKIAELKGRSKVAKTYIQAI</sequence>
<dbReference type="Gene3D" id="3.30.70.270">
    <property type="match status" value="1"/>
</dbReference>
<organism evidence="13 14">
    <name type="scientific">Fusarium beomiforme</name>
    <dbReference type="NCBI Taxonomy" id="44412"/>
    <lineage>
        <taxon>Eukaryota</taxon>
        <taxon>Fungi</taxon>
        <taxon>Dikarya</taxon>
        <taxon>Ascomycota</taxon>
        <taxon>Pezizomycotina</taxon>
        <taxon>Sordariomycetes</taxon>
        <taxon>Hypocreomycetidae</taxon>
        <taxon>Hypocreales</taxon>
        <taxon>Nectriaceae</taxon>
        <taxon>Fusarium</taxon>
        <taxon>Fusarium burgessii species complex</taxon>
    </lineage>
</organism>
<keyword evidence="14" id="KW-1185">Reference proteome</keyword>
<keyword evidence="2" id="KW-0645">Protease</keyword>
<accession>A0A9P5DU57</accession>
<evidence type="ECO:0000256" key="1">
    <source>
        <dbReference type="ARBA" id="ARBA00004173"/>
    </source>
</evidence>
<dbReference type="InterPro" id="IPR000477">
    <property type="entry name" value="RT_dom"/>
</dbReference>
<reference evidence="13" key="1">
    <citation type="journal article" date="2017" name="Mycologia">
        <title>Fusarium algeriense, sp. nov., a novel toxigenic crown rot pathogen of durum wheat from Algeria is nested in the Fusarium burgessii species complex.</title>
        <authorList>
            <person name="Laraba I."/>
            <person name="Keddad A."/>
            <person name="Boureghda H."/>
            <person name="Abdallah N."/>
            <person name="Vaughan M.M."/>
            <person name="Proctor R.H."/>
            <person name="Busman M."/>
            <person name="O'Donnell K."/>
        </authorList>
    </citation>
    <scope>NUCLEOTIDE SEQUENCE</scope>
    <source>
        <strain evidence="13">NRRL 25174</strain>
    </source>
</reference>
<dbReference type="CDD" id="cd09274">
    <property type="entry name" value="RNase_HI_RT_Ty3"/>
    <property type="match status" value="1"/>
</dbReference>
<evidence type="ECO:0000313" key="13">
    <source>
        <dbReference type="EMBL" id="KAF4334483.1"/>
    </source>
</evidence>
<proteinExistence type="predicted"/>
<keyword evidence="4" id="KW-0548">Nucleotidyltransferase</keyword>
<dbReference type="GO" id="GO:0005739">
    <property type="term" value="C:mitochondrion"/>
    <property type="evidence" value="ECO:0007669"/>
    <property type="project" value="UniProtKB-SubCell"/>
</dbReference>
<name>A0A9P5DU57_9HYPO</name>
<comment type="subcellular location">
    <subcellularLocation>
        <location evidence="1">Mitochondrion</location>
    </subcellularLocation>
</comment>
<dbReference type="AlphaFoldDB" id="A0A9P5DU57"/>
<dbReference type="CDD" id="cd01647">
    <property type="entry name" value="RT_LTR"/>
    <property type="match status" value="1"/>
</dbReference>
<evidence type="ECO:0000259" key="11">
    <source>
        <dbReference type="Pfam" id="PF00078"/>
    </source>
</evidence>
<evidence type="ECO:0000256" key="2">
    <source>
        <dbReference type="ARBA" id="ARBA00022670"/>
    </source>
</evidence>
<dbReference type="InterPro" id="IPR043128">
    <property type="entry name" value="Rev_trsase/Diguanyl_cyclase"/>
</dbReference>
<dbReference type="InterPro" id="IPR050951">
    <property type="entry name" value="Retrovirus_Pol_polyprotein"/>
</dbReference>
<dbReference type="SUPFAM" id="SSF56672">
    <property type="entry name" value="DNA/RNA polymerases"/>
    <property type="match status" value="1"/>
</dbReference>
<keyword evidence="10" id="KW-0511">Multifunctional enzyme</keyword>
<feature type="domain" description="Reverse transcriptase/retrotransposon-derived protein RNase H-like" evidence="12">
    <location>
        <begin position="219"/>
        <end position="317"/>
    </location>
</feature>
<dbReference type="GO" id="GO:0004519">
    <property type="term" value="F:endonuclease activity"/>
    <property type="evidence" value="ECO:0007669"/>
    <property type="project" value="UniProtKB-KW"/>
</dbReference>
<gene>
    <name evidence="13" type="ORF">FBEOM_11683</name>
</gene>
<evidence type="ECO:0000256" key="9">
    <source>
        <dbReference type="ARBA" id="ARBA00023128"/>
    </source>
</evidence>
<evidence type="ECO:0000256" key="5">
    <source>
        <dbReference type="ARBA" id="ARBA00022722"/>
    </source>
</evidence>
<comment type="caution">
    <text evidence="13">The sequence shown here is derived from an EMBL/GenBank/DDBJ whole genome shotgun (WGS) entry which is preliminary data.</text>
</comment>
<evidence type="ECO:0000256" key="7">
    <source>
        <dbReference type="ARBA" id="ARBA00022801"/>
    </source>
</evidence>
<dbReference type="GO" id="GO:0006508">
    <property type="term" value="P:proteolysis"/>
    <property type="evidence" value="ECO:0007669"/>
    <property type="project" value="UniProtKB-KW"/>
</dbReference>